<proteinExistence type="predicted"/>
<organism evidence="3">
    <name type="scientific">Harpegnathos saltator</name>
    <name type="common">Jerdon's jumping ant</name>
    <dbReference type="NCBI Taxonomy" id="610380"/>
    <lineage>
        <taxon>Eukaryota</taxon>
        <taxon>Metazoa</taxon>
        <taxon>Ecdysozoa</taxon>
        <taxon>Arthropoda</taxon>
        <taxon>Hexapoda</taxon>
        <taxon>Insecta</taxon>
        <taxon>Pterygota</taxon>
        <taxon>Neoptera</taxon>
        <taxon>Endopterygota</taxon>
        <taxon>Hymenoptera</taxon>
        <taxon>Apocrita</taxon>
        <taxon>Aculeata</taxon>
        <taxon>Formicoidea</taxon>
        <taxon>Formicidae</taxon>
        <taxon>Ponerinae</taxon>
        <taxon>Ponerini</taxon>
        <taxon>Harpegnathos</taxon>
    </lineage>
</organism>
<gene>
    <name evidence="2" type="ORF">EAI_15639</name>
</gene>
<sequence>MAKMGLGPSDALNFHKQVGPRLPEDWYKSDDNNGNDLPTFENFIPWFTDNSLDGTHVNEFGVTYQHAGFAHDRDKGPVSSEPNRPRQTSSRKCKRYESTKQSSVKSNSQPLVKPFEVNTSTHTSSSILDSSTLIVDNSKATIPQSPPQETVYTSEFKPETEFDYLLEFSSILKEFQNNLQSSFKENQHLSISIAGHSEQLSQVFDLVSSLIIKHHPVIPSDVRLESQES</sequence>
<accession>E2B6L4</accession>
<dbReference type="EMBL" id="GL445994">
    <property type="protein sequence ID" value="EFN88667.1"/>
    <property type="molecule type" value="Genomic_DNA"/>
</dbReference>
<evidence type="ECO:0000256" key="1">
    <source>
        <dbReference type="SAM" id="MobiDB-lite"/>
    </source>
</evidence>
<dbReference type="InParanoid" id="E2B6L4"/>
<dbReference type="AlphaFoldDB" id="E2B6L4"/>
<evidence type="ECO:0000313" key="3">
    <source>
        <dbReference type="Proteomes" id="UP000008237"/>
    </source>
</evidence>
<name>E2B6L4_HARSA</name>
<evidence type="ECO:0000313" key="2">
    <source>
        <dbReference type="EMBL" id="EFN88667.1"/>
    </source>
</evidence>
<keyword evidence="3" id="KW-1185">Reference proteome</keyword>
<feature type="compositionally biased region" description="Basic and acidic residues" evidence="1">
    <location>
        <begin position="22"/>
        <end position="31"/>
    </location>
</feature>
<reference evidence="2 3" key="1">
    <citation type="journal article" date="2010" name="Science">
        <title>Genomic comparison of the ants Camponotus floridanus and Harpegnathos saltator.</title>
        <authorList>
            <person name="Bonasio R."/>
            <person name="Zhang G."/>
            <person name="Ye C."/>
            <person name="Mutti N.S."/>
            <person name="Fang X."/>
            <person name="Qin N."/>
            <person name="Donahue G."/>
            <person name="Yang P."/>
            <person name="Li Q."/>
            <person name="Li C."/>
            <person name="Zhang P."/>
            <person name="Huang Z."/>
            <person name="Berger S.L."/>
            <person name="Reinberg D."/>
            <person name="Wang J."/>
            <person name="Liebig J."/>
        </authorList>
    </citation>
    <scope>NUCLEOTIDE SEQUENCE [LARGE SCALE GENOMIC DNA]</scope>
    <source>
        <strain evidence="2 3">R22 G/1</strain>
    </source>
</reference>
<feature type="compositionally biased region" description="Polar residues" evidence="1">
    <location>
        <begin position="99"/>
        <end position="110"/>
    </location>
</feature>
<protein>
    <submittedName>
        <fullName evidence="2">Uncharacterized protein</fullName>
    </submittedName>
</protein>
<dbReference type="Proteomes" id="UP000008237">
    <property type="component" value="Unassembled WGS sequence"/>
</dbReference>
<feature type="region of interest" description="Disordered" evidence="1">
    <location>
        <begin position="1"/>
        <end position="34"/>
    </location>
</feature>
<feature type="region of interest" description="Disordered" evidence="1">
    <location>
        <begin position="70"/>
        <end position="116"/>
    </location>
</feature>